<dbReference type="InterPro" id="IPR036922">
    <property type="entry name" value="Rieske_2Fe-2S_sf"/>
</dbReference>
<keyword evidence="1" id="KW-0001">2Fe-2S</keyword>
<keyword evidence="3" id="KW-0560">Oxidoreductase</keyword>
<reference evidence="7 8" key="1">
    <citation type="submission" date="2017-07" db="EMBL/GenBank/DDBJ databases">
        <title>A draft genome sequence of Komagataeibacter sp. T5K1.</title>
        <authorList>
            <person name="Skraban J."/>
            <person name="Cleenwerck I."/>
            <person name="Vandamme P."/>
            <person name="Trcek J."/>
        </authorList>
    </citation>
    <scope>NUCLEOTIDE SEQUENCE [LARGE SCALE GENOMIC DNA]</scope>
    <source>
        <strain evidence="7 8">T5K1</strain>
    </source>
</reference>
<keyword evidence="4" id="KW-0408">Iron</keyword>
<feature type="domain" description="Rieske" evidence="6">
    <location>
        <begin position="12"/>
        <end position="111"/>
    </location>
</feature>
<dbReference type="Gene3D" id="2.102.10.10">
    <property type="entry name" value="Rieske [2Fe-2S] iron-sulphur domain"/>
    <property type="match status" value="1"/>
</dbReference>
<name>A0A318QKF7_9PROT</name>
<dbReference type="GO" id="GO:0016491">
    <property type="term" value="F:oxidoreductase activity"/>
    <property type="evidence" value="ECO:0007669"/>
    <property type="project" value="UniProtKB-KW"/>
</dbReference>
<protein>
    <submittedName>
        <fullName evidence="7">(2Fe-2S)-binding protein</fullName>
    </submittedName>
</protein>
<sequence length="151" mass="16081">MTGAPDALGDAVRLCALDAARERPQRVVTQGRALVVWTTQDGQPCVFDDRCPHGNARLSGGYVMYDRLVCPLHMWTFGVHGDVDAPGGRMETANPMPRPYVAWVDDGAVWASVRPAPTPARGPSSVAGGASVVGAQARSSRISQPRMTARI</sequence>
<evidence type="ECO:0000256" key="3">
    <source>
        <dbReference type="ARBA" id="ARBA00023002"/>
    </source>
</evidence>
<dbReference type="InterPro" id="IPR017941">
    <property type="entry name" value="Rieske_2Fe-2S"/>
</dbReference>
<evidence type="ECO:0000313" key="7">
    <source>
        <dbReference type="EMBL" id="PYD75769.1"/>
    </source>
</evidence>
<organism evidence="7 8">
    <name type="scientific">Novacetimonas pomaceti</name>
    <dbReference type="NCBI Taxonomy" id="2021998"/>
    <lineage>
        <taxon>Bacteria</taxon>
        <taxon>Pseudomonadati</taxon>
        <taxon>Pseudomonadota</taxon>
        <taxon>Alphaproteobacteria</taxon>
        <taxon>Acetobacterales</taxon>
        <taxon>Acetobacteraceae</taxon>
        <taxon>Novacetimonas</taxon>
    </lineage>
</organism>
<dbReference type="Pfam" id="PF00355">
    <property type="entry name" value="Rieske"/>
    <property type="match status" value="1"/>
</dbReference>
<dbReference type="RefSeq" id="WP_110529918.1">
    <property type="nucleotide sequence ID" value="NZ_NOXG01000006.1"/>
</dbReference>
<proteinExistence type="predicted"/>
<accession>A0A318QKF7</accession>
<evidence type="ECO:0000259" key="6">
    <source>
        <dbReference type="PROSITE" id="PS51296"/>
    </source>
</evidence>
<gene>
    <name evidence="7" type="ORF">CFR71_07915</name>
</gene>
<dbReference type="PANTHER" id="PTHR21266:SF60">
    <property type="entry name" value="3-KETOSTEROID-9-ALPHA-MONOOXYGENASE, OXYGENASE COMPONENT"/>
    <property type="match status" value="1"/>
</dbReference>
<dbReference type="PROSITE" id="PS51296">
    <property type="entry name" value="RIESKE"/>
    <property type="match status" value="1"/>
</dbReference>
<evidence type="ECO:0000256" key="4">
    <source>
        <dbReference type="ARBA" id="ARBA00023004"/>
    </source>
</evidence>
<dbReference type="EMBL" id="NOXG01000006">
    <property type="protein sequence ID" value="PYD75769.1"/>
    <property type="molecule type" value="Genomic_DNA"/>
</dbReference>
<evidence type="ECO:0000256" key="2">
    <source>
        <dbReference type="ARBA" id="ARBA00022723"/>
    </source>
</evidence>
<dbReference type="GO" id="GO:0046872">
    <property type="term" value="F:metal ion binding"/>
    <property type="evidence" value="ECO:0007669"/>
    <property type="project" value="UniProtKB-KW"/>
</dbReference>
<dbReference type="PANTHER" id="PTHR21266">
    <property type="entry name" value="IRON-SULFUR DOMAIN CONTAINING PROTEIN"/>
    <property type="match status" value="1"/>
</dbReference>
<keyword evidence="2" id="KW-0479">Metal-binding</keyword>
<evidence type="ECO:0000313" key="8">
    <source>
        <dbReference type="Proteomes" id="UP000247609"/>
    </source>
</evidence>
<evidence type="ECO:0000256" key="1">
    <source>
        <dbReference type="ARBA" id="ARBA00022714"/>
    </source>
</evidence>
<comment type="caution">
    <text evidence="7">The sequence shown here is derived from an EMBL/GenBank/DDBJ whole genome shotgun (WGS) entry which is preliminary data.</text>
</comment>
<dbReference type="InterPro" id="IPR050584">
    <property type="entry name" value="Cholesterol_7-desaturase"/>
</dbReference>
<dbReference type="AlphaFoldDB" id="A0A318QKF7"/>
<evidence type="ECO:0000256" key="5">
    <source>
        <dbReference type="ARBA" id="ARBA00023014"/>
    </source>
</evidence>
<dbReference type="Proteomes" id="UP000247609">
    <property type="component" value="Unassembled WGS sequence"/>
</dbReference>
<keyword evidence="5" id="KW-0411">Iron-sulfur</keyword>
<dbReference type="GO" id="GO:0051537">
    <property type="term" value="F:2 iron, 2 sulfur cluster binding"/>
    <property type="evidence" value="ECO:0007669"/>
    <property type="project" value="UniProtKB-KW"/>
</dbReference>
<dbReference type="SUPFAM" id="SSF50022">
    <property type="entry name" value="ISP domain"/>
    <property type="match status" value="1"/>
</dbReference>